<feature type="domain" description="Chitin synthase chs-1/2 N-terminal putative transporter" evidence="2">
    <location>
        <begin position="79"/>
        <end position="169"/>
    </location>
</feature>
<evidence type="ECO:0000313" key="3">
    <source>
        <dbReference type="EMBL" id="KHJ77960.1"/>
    </source>
</evidence>
<dbReference type="Pfam" id="PF23000">
    <property type="entry name" value="ChitinSynthase_IV_N"/>
    <property type="match status" value="2"/>
</dbReference>
<evidence type="ECO:0000313" key="4">
    <source>
        <dbReference type="Proteomes" id="UP000053660"/>
    </source>
</evidence>
<dbReference type="InterPro" id="IPR055120">
    <property type="entry name" value="Chs-1/2_IV_N"/>
</dbReference>
<feature type="transmembrane region" description="Helical" evidence="1">
    <location>
        <begin position="71"/>
        <end position="97"/>
    </location>
</feature>
<proteinExistence type="predicted"/>
<protein>
    <recommendedName>
        <fullName evidence="2">Chitin synthase chs-1/2 N-terminal putative transporter domain-containing protein</fullName>
    </recommendedName>
</protein>
<feature type="transmembrane region" description="Helical" evidence="1">
    <location>
        <begin position="37"/>
        <end position="59"/>
    </location>
</feature>
<organism evidence="3 4">
    <name type="scientific">Oesophagostomum dentatum</name>
    <name type="common">Nodular worm</name>
    <dbReference type="NCBI Taxonomy" id="61180"/>
    <lineage>
        <taxon>Eukaryota</taxon>
        <taxon>Metazoa</taxon>
        <taxon>Ecdysozoa</taxon>
        <taxon>Nematoda</taxon>
        <taxon>Chromadorea</taxon>
        <taxon>Rhabditida</taxon>
        <taxon>Rhabditina</taxon>
        <taxon>Rhabditomorpha</taxon>
        <taxon>Strongyloidea</taxon>
        <taxon>Strongylidae</taxon>
        <taxon>Oesophagostomum</taxon>
    </lineage>
</organism>
<keyword evidence="1" id="KW-1133">Transmembrane helix</keyword>
<dbReference type="EMBL" id="KN610248">
    <property type="protein sequence ID" value="KHJ77960.1"/>
    <property type="molecule type" value="Genomic_DNA"/>
</dbReference>
<accession>A0A0B1S3Z1</accession>
<sequence length="170" mass="19584">MYLSLMLIQIVPDILTLIRSLTRFYRGDKAGRVRFTFVLLETLRAFGLSLLVFTVFPQLDLYRCLCLCACFPISVAVLLKGVWVLPLGLFSISIGFWESWVGKRHSGTAFHELFQVKYGLRRLNVSTRLMIAIFRIFIVVIIMCYAANGRVKGYLFFNVMTSFSLKFKQT</sequence>
<name>A0A0B1S3Z1_OESDE</name>
<gene>
    <name evidence="3" type="ORF">OESDEN_22420</name>
</gene>
<dbReference type="Proteomes" id="UP000053660">
    <property type="component" value="Unassembled WGS sequence"/>
</dbReference>
<feature type="transmembrane region" description="Helical" evidence="1">
    <location>
        <begin position="129"/>
        <end position="148"/>
    </location>
</feature>
<reference evidence="3 4" key="1">
    <citation type="submission" date="2014-03" db="EMBL/GenBank/DDBJ databases">
        <title>Draft genome of the hookworm Oesophagostomum dentatum.</title>
        <authorList>
            <person name="Mitreva M."/>
        </authorList>
    </citation>
    <scope>NUCLEOTIDE SEQUENCE [LARGE SCALE GENOMIC DNA]</scope>
    <source>
        <strain evidence="3 4">OD-Hann</strain>
    </source>
</reference>
<evidence type="ECO:0000259" key="2">
    <source>
        <dbReference type="Pfam" id="PF23000"/>
    </source>
</evidence>
<keyword evidence="4" id="KW-1185">Reference proteome</keyword>
<dbReference type="OrthoDB" id="5872136at2759"/>
<evidence type="ECO:0000256" key="1">
    <source>
        <dbReference type="SAM" id="Phobius"/>
    </source>
</evidence>
<dbReference type="AlphaFoldDB" id="A0A0B1S3Z1"/>
<feature type="domain" description="Chitin synthase chs-1/2 N-terminal putative transporter" evidence="2">
    <location>
        <begin position="1"/>
        <end position="74"/>
    </location>
</feature>
<keyword evidence="1" id="KW-0472">Membrane</keyword>
<keyword evidence="1" id="KW-0812">Transmembrane</keyword>